<dbReference type="Pfam" id="PF03923">
    <property type="entry name" value="Lipoprotein_16"/>
    <property type="match status" value="1"/>
</dbReference>
<keyword evidence="1" id="KW-0732">Signal</keyword>
<proteinExistence type="predicted"/>
<dbReference type="EMBL" id="CP040449">
    <property type="protein sequence ID" value="QFI55415.1"/>
    <property type="molecule type" value="Genomic_DNA"/>
</dbReference>
<evidence type="ECO:0000256" key="1">
    <source>
        <dbReference type="SAM" id="SignalP"/>
    </source>
</evidence>
<accession>A0A5J6X199</accession>
<keyword evidence="3" id="KW-1185">Reference proteome</keyword>
<organism evidence="2 3">
    <name type="scientific">Aeromonas simiae</name>
    <dbReference type="NCBI Taxonomy" id="218936"/>
    <lineage>
        <taxon>Bacteria</taxon>
        <taxon>Pseudomonadati</taxon>
        <taxon>Pseudomonadota</taxon>
        <taxon>Gammaproteobacteria</taxon>
        <taxon>Aeromonadales</taxon>
        <taxon>Aeromonadaceae</taxon>
        <taxon>Aeromonas</taxon>
    </lineage>
</organism>
<evidence type="ECO:0000313" key="3">
    <source>
        <dbReference type="Proteomes" id="UP000594034"/>
    </source>
</evidence>
<dbReference type="PROSITE" id="PS51257">
    <property type="entry name" value="PROKAR_LIPOPROTEIN"/>
    <property type="match status" value="1"/>
</dbReference>
<dbReference type="KEGG" id="asim:FE240_12410"/>
<protein>
    <recommendedName>
        <fullName evidence="4">Lipoprotein</fullName>
    </recommendedName>
</protein>
<dbReference type="InterPro" id="IPR005619">
    <property type="entry name" value="Uncharacterised_YajG"/>
</dbReference>
<evidence type="ECO:0000313" key="2">
    <source>
        <dbReference type="EMBL" id="QFI55415.1"/>
    </source>
</evidence>
<feature type="chain" id="PRO_5023932268" description="Lipoprotein" evidence="1">
    <location>
        <begin position="25"/>
        <end position="192"/>
    </location>
</feature>
<dbReference type="AlphaFoldDB" id="A0A5J6X199"/>
<evidence type="ECO:0008006" key="4">
    <source>
        <dbReference type="Google" id="ProtNLM"/>
    </source>
</evidence>
<dbReference type="RefSeq" id="WP_042045135.1">
    <property type="nucleotide sequence ID" value="NZ_CDBY01000021.1"/>
</dbReference>
<sequence>MKKTALLLAATLLGGCATSWPETAYINPPIVPANQQYYSGNSVTLEGVDSRPSAYVISVKKKEKPVVLINSGQPLPNIIAARLTEGFRSQGLNVANIGTTNLRVEVVQASVDVEEKTFTYVTKSKVSLRATADFQGNRVSKQFNASSSKEGPGQPNVVDLEAILNVHLSNLMQQILDDQQLRSYLKGQPSAS</sequence>
<gene>
    <name evidence="2" type="ORF">FE240_12410</name>
</gene>
<name>A0A5J6X199_9GAMM</name>
<dbReference type="OrthoDB" id="5591924at2"/>
<feature type="signal peptide" evidence="1">
    <location>
        <begin position="1"/>
        <end position="24"/>
    </location>
</feature>
<dbReference type="Proteomes" id="UP000594034">
    <property type="component" value="Chromosome"/>
</dbReference>
<reference evidence="2 3" key="1">
    <citation type="submission" date="2019-05" db="EMBL/GenBank/DDBJ databases">
        <title>OXA-830, a novel chromosomally encoded expanded-spectrum class D beta-lactamase in Aeromonas simiae.</title>
        <authorList>
            <person name="Zhou W."/>
            <person name="Chen Q."/>
        </authorList>
    </citation>
    <scope>NUCLEOTIDE SEQUENCE [LARGE SCALE GENOMIC DNA]</scope>
    <source>
        <strain evidence="2 3">A6</strain>
    </source>
</reference>